<dbReference type="InterPro" id="IPR047151">
    <property type="entry name" value="RNZ2-like"/>
</dbReference>
<dbReference type="InterPro" id="IPR013471">
    <property type="entry name" value="RNase_Z/BN"/>
</dbReference>
<feature type="domain" description="Metallo-beta-lactamase" evidence="24">
    <location>
        <begin position="537"/>
        <end position="754"/>
    </location>
</feature>
<evidence type="ECO:0000256" key="1">
    <source>
        <dbReference type="ARBA" id="ARBA00000402"/>
    </source>
</evidence>
<name>A0AAV7I591_COTGL</name>
<dbReference type="EC" id="3.1.26.11" evidence="6"/>
<keyword evidence="15" id="KW-0809">Transit peptide</keyword>
<dbReference type="GO" id="GO:1990180">
    <property type="term" value="P:mitochondrial tRNA 3'-end processing"/>
    <property type="evidence" value="ECO:0007669"/>
    <property type="project" value="TreeGrafter"/>
</dbReference>
<keyword evidence="9" id="KW-0819">tRNA processing</keyword>
<dbReference type="Gene3D" id="3.60.15.10">
    <property type="entry name" value="Ribonuclease Z/Hydroxyacylglutathione hydrolase-like"/>
    <property type="match status" value="3"/>
</dbReference>
<evidence type="ECO:0000256" key="23">
    <source>
        <dbReference type="ARBA" id="ARBA00047136"/>
    </source>
</evidence>
<comment type="similarity">
    <text evidence="5">Belongs to the RNase Z family.</text>
</comment>
<comment type="catalytic activity">
    <reaction evidence="1">
        <text>Endonucleolytic cleavage of RNA, removing extra 3' nucleotides from tRNA precursor, generating 3' termini of tRNAs. A 3'-hydroxy group is left at the tRNA terminus and a 5'-phosphoryl group is left at the trailer molecule.</text>
        <dbReference type="EC" id="3.1.26.11"/>
    </reaction>
</comment>
<organism evidence="25 26">
    <name type="scientific">Cotesia glomerata</name>
    <name type="common">Lepidopteran parasitic wasp</name>
    <name type="synonym">Apanteles glomeratus</name>
    <dbReference type="NCBI Taxonomy" id="32391"/>
    <lineage>
        <taxon>Eukaryota</taxon>
        <taxon>Metazoa</taxon>
        <taxon>Ecdysozoa</taxon>
        <taxon>Arthropoda</taxon>
        <taxon>Hexapoda</taxon>
        <taxon>Insecta</taxon>
        <taxon>Pterygota</taxon>
        <taxon>Neoptera</taxon>
        <taxon>Endopterygota</taxon>
        <taxon>Hymenoptera</taxon>
        <taxon>Apocrita</taxon>
        <taxon>Ichneumonoidea</taxon>
        <taxon>Braconidae</taxon>
        <taxon>Microgastrinae</taxon>
        <taxon>Cotesia</taxon>
    </lineage>
</organism>
<evidence type="ECO:0000256" key="15">
    <source>
        <dbReference type="ARBA" id="ARBA00022946"/>
    </source>
</evidence>
<dbReference type="Pfam" id="PF13691">
    <property type="entry name" value="Lactamase_B_4"/>
    <property type="match status" value="1"/>
</dbReference>
<evidence type="ECO:0000256" key="17">
    <source>
        <dbReference type="ARBA" id="ARBA00023242"/>
    </source>
</evidence>
<keyword evidence="11" id="KW-0479">Metal-binding</keyword>
<dbReference type="Proteomes" id="UP000826195">
    <property type="component" value="Unassembled WGS sequence"/>
</dbReference>
<evidence type="ECO:0000256" key="14">
    <source>
        <dbReference type="ARBA" id="ARBA00022833"/>
    </source>
</evidence>
<keyword evidence="10" id="KW-0540">Nuclease</keyword>
<dbReference type="Pfam" id="PF23023">
    <property type="entry name" value="Anti-Pycsar_Apyc1"/>
    <property type="match status" value="1"/>
</dbReference>
<evidence type="ECO:0000256" key="12">
    <source>
        <dbReference type="ARBA" id="ARBA00022759"/>
    </source>
</evidence>
<comment type="caution">
    <text evidence="25">The sequence shown here is derived from an EMBL/GenBank/DDBJ whole genome shotgun (WGS) entry which is preliminary data.</text>
</comment>
<evidence type="ECO:0000256" key="21">
    <source>
        <dbReference type="ARBA" id="ARBA00032616"/>
    </source>
</evidence>
<keyword evidence="13" id="KW-0378">Hydrolase</keyword>
<dbReference type="GO" id="GO:0042781">
    <property type="term" value="F:3'-tRNA processing endoribonuclease activity"/>
    <property type="evidence" value="ECO:0007669"/>
    <property type="project" value="UniProtKB-EC"/>
</dbReference>
<comment type="subunit">
    <text evidence="23">Homodimer. Interacts with PTCD1.</text>
</comment>
<dbReference type="SUPFAM" id="SSF56281">
    <property type="entry name" value="Metallo-hydrolase/oxidoreductase"/>
    <property type="match status" value="2"/>
</dbReference>
<dbReference type="GO" id="GO:0042645">
    <property type="term" value="C:mitochondrial nucleoid"/>
    <property type="evidence" value="ECO:0007669"/>
    <property type="project" value="UniProtKB-ARBA"/>
</dbReference>
<dbReference type="EMBL" id="JAHXZJ010002237">
    <property type="protein sequence ID" value="KAH0546854.1"/>
    <property type="molecule type" value="Genomic_DNA"/>
</dbReference>
<dbReference type="InterPro" id="IPR027794">
    <property type="entry name" value="tRNase_Z_dom"/>
</dbReference>
<dbReference type="SMART" id="SM00849">
    <property type="entry name" value="Lactamase_B"/>
    <property type="match status" value="1"/>
</dbReference>
<keyword evidence="16" id="KW-0496">Mitochondrion</keyword>
<evidence type="ECO:0000256" key="6">
    <source>
        <dbReference type="ARBA" id="ARBA00012477"/>
    </source>
</evidence>
<evidence type="ECO:0000313" key="25">
    <source>
        <dbReference type="EMBL" id="KAH0546854.1"/>
    </source>
</evidence>
<evidence type="ECO:0000256" key="4">
    <source>
        <dbReference type="ARBA" id="ARBA00004305"/>
    </source>
</evidence>
<evidence type="ECO:0000256" key="8">
    <source>
        <dbReference type="ARBA" id="ARBA00022553"/>
    </source>
</evidence>
<evidence type="ECO:0000313" key="26">
    <source>
        <dbReference type="Proteomes" id="UP000826195"/>
    </source>
</evidence>
<comment type="subcellular location">
    <subcellularLocation>
        <location evidence="4">Mitochondrion matrix</location>
    </subcellularLocation>
    <subcellularLocation>
        <location evidence="3">Nucleus</location>
    </subcellularLocation>
</comment>
<keyword evidence="12" id="KW-0255">Endonuclease</keyword>
<sequence length="839" mass="96243">MYFKKIFNLLKTNNLPTKYINSSKHTKNNFIYFKQAFKRPESAPMSEKELNKSLQKIKQLQGAKKKVKYSPSTVTLQVLGSDARGATRCLYVSSDHSKYIFNCGEGTQRLAHENHLRLTKLDHIFFTTPTWHNIGGLPGLSLTIQDSGVSELTLHGPKGISEIYDAVKRFVYLTELNVTEASCEEKDVFQDLCMSVRYIHLKKSTPNNDPESSDKLYIDYSTDDNDDVDYYAHEHNKNGKRNYKIQNGKQPNPKIIKHEKKRVTRVTGCVAYICKLTDLVGSLNVQKCVDFGVPPGPLLGQLKSGKDVTLENGNIVKSSDVVDPPSSGPVFIVLECPDEDYLDSLVNNDVFKNYQKNNDFQNEDDNNDLPRCIVHFTPENIIRNPKYIDWMCKFPSETEHIIINDNNHCLNYEALHRIQHKLNLLHPEIFPIIQDKEQRVDTPYEEIDERLKDLKIHRAKTLNTFELRPLRGFKNSVIQINREADIKEAMDVDGFLDVLAELQTEINARSKFIESMDKFPKILMLGTGSCVPNKVRNTSGILVRIDEETSILLDCGEGTKGQLVRFFGDESDNIIKSIKAIYISHLHADHHLGFLGVLQARKRLTDEKLFLLAPKQIESWIRLYHKKFEPFEDYINFVPNQGLLLTLESLPTDTKDELLQQLKLKKINTIGVLHCLHAFGISLTLKNERKIVYSGDTKPCPGLVTLGENCDLLIHEATMEDGLEHEARKKMHSTISQAISIGEQMKAKFILLTHFSQRYSKMPRIPEDDEKFNSNNIGIAFDNMQFNLAELTLLPLFYPALKLIFSEYCYQLESKAQRRLLKQQQQNEKLNLNIQHQKN</sequence>
<evidence type="ECO:0000256" key="11">
    <source>
        <dbReference type="ARBA" id="ARBA00022723"/>
    </source>
</evidence>
<keyword evidence="14" id="KW-0862">Zinc</keyword>
<evidence type="ECO:0000256" key="20">
    <source>
        <dbReference type="ARBA" id="ARBA00032104"/>
    </source>
</evidence>
<evidence type="ECO:0000256" key="2">
    <source>
        <dbReference type="ARBA" id="ARBA00001947"/>
    </source>
</evidence>
<comment type="function">
    <text evidence="22">Zinc phosphodiesterase, which displays mitochondrial tRNA 3'-processing endonuclease activity. Involved in tRNA maturation, by removing a 3'-trailer from precursor tRNA. Associates with mitochondrial DNA complexes at the nucleoids to initiate RNA processing and ribosome assembly.</text>
</comment>
<evidence type="ECO:0000256" key="22">
    <source>
        <dbReference type="ARBA" id="ARBA00046098"/>
    </source>
</evidence>
<evidence type="ECO:0000256" key="16">
    <source>
        <dbReference type="ARBA" id="ARBA00023128"/>
    </source>
</evidence>
<dbReference type="CDD" id="cd07718">
    <property type="entry name" value="RNaseZ_ELAC1_ELAC2-C-term-like_MBL-fold"/>
    <property type="match status" value="1"/>
</dbReference>
<dbReference type="InterPro" id="IPR036866">
    <property type="entry name" value="RibonucZ/Hydroxyglut_hydro"/>
</dbReference>
<evidence type="ECO:0000256" key="19">
    <source>
        <dbReference type="ARBA" id="ARBA00030729"/>
    </source>
</evidence>
<dbReference type="HAMAP" id="MF_01818">
    <property type="entry name" value="RNase_Z_BN"/>
    <property type="match status" value="1"/>
</dbReference>
<evidence type="ECO:0000256" key="5">
    <source>
        <dbReference type="ARBA" id="ARBA00007823"/>
    </source>
</evidence>
<dbReference type="PANTHER" id="PTHR12553:SF49">
    <property type="entry name" value="ZINC PHOSPHODIESTERASE ELAC PROTEIN 2"/>
    <property type="match status" value="1"/>
</dbReference>
<keyword evidence="26" id="KW-1185">Reference proteome</keyword>
<dbReference type="GO" id="GO:0005634">
    <property type="term" value="C:nucleus"/>
    <property type="evidence" value="ECO:0007669"/>
    <property type="project" value="UniProtKB-SubCell"/>
</dbReference>
<evidence type="ECO:0000256" key="9">
    <source>
        <dbReference type="ARBA" id="ARBA00022694"/>
    </source>
</evidence>
<comment type="cofactor">
    <cofactor evidence="2">
        <name>Zn(2+)</name>
        <dbReference type="ChEBI" id="CHEBI:29105"/>
    </cofactor>
</comment>
<dbReference type="InterPro" id="IPR001279">
    <property type="entry name" value="Metallo-B-lactamas"/>
</dbReference>
<proteinExistence type="inferred from homology"/>
<dbReference type="FunFam" id="3.60.15.10:FF:000014">
    <property type="entry name" value="Zinc phosphodiesterase ELAC protein 2"/>
    <property type="match status" value="1"/>
</dbReference>
<evidence type="ECO:0000256" key="13">
    <source>
        <dbReference type="ARBA" id="ARBA00022801"/>
    </source>
</evidence>
<accession>A0AAV7I591</accession>
<protein>
    <recommendedName>
        <fullName evidence="7">Zinc phosphodiesterase ELAC protein 2</fullName>
        <ecNumber evidence="6">3.1.26.11</ecNumber>
    </recommendedName>
    <alternativeName>
        <fullName evidence="21">ElaC homolog protein 2</fullName>
    </alternativeName>
    <alternativeName>
        <fullName evidence="19">Ribonuclease Z 2</fullName>
    </alternativeName>
    <alternativeName>
        <fullName evidence="20">tRNA 3 endonuclease 2</fullName>
    </alternativeName>
    <alternativeName>
        <fullName evidence="18">tRNase Z 2</fullName>
    </alternativeName>
</protein>
<reference evidence="25 26" key="1">
    <citation type="journal article" date="2021" name="J. Hered.">
        <title>A chromosome-level genome assembly of the parasitoid wasp, Cotesia glomerata (Hymenoptera: Braconidae).</title>
        <authorList>
            <person name="Pinto B.J."/>
            <person name="Weis J.J."/>
            <person name="Gamble T."/>
            <person name="Ode P.J."/>
            <person name="Paul R."/>
            <person name="Zaspel J.M."/>
        </authorList>
    </citation>
    <scope>NUCLEOTIDE SEQUENCE [LARGE SCALE GENOMIC DNA]</scope>
    <source>
        <strain evidence="25">CgM1</strain>
    </source>
</reference>
<evidence type="ECO:0000259" key="24">
    <source>
        <dbReference type="SMART" id="SM00849"/>
    </source>
</evidence>
<keyword evidence="8" id="KW-0597">Phosphoprotein</keyword>
<evidence type="ECO:0000256" key="7">
    <source>
        <dbReference type="ARBA" id="ARBA00013357"/>
    </source>
</evidence>
<dbReference type="AlphaFoldDB" id="A0AAV7I591"/>
<evidence type="ECO:0000256" key="10">
    <source>
        <dbReference type="ARBA" id="ARBA00022722"/>
    </source>
</evidence>
<dbReference type="PANTHER" id="PTHR12553">
    <property type="entry name" value="ZINC PHOSPHODIESTERASE ELAC PROTEIN 2"/>
    <property type="match status" value="1"/>
</dbReference>
<evidence type="ECO:0000256" key="18">
    <source>
        <dbReference type="ARBA" id="ARBA00030689"/>
    </source>
</evidence>
<keyword evidence="17" id="KW-0539">Nucleus</keyword>
<gene>
    <name evidence="25" type="ORF">KQX54_015594</name>
</gene>
<evidence type="ECO:0000256" key="3">
    <source>
        <dbReference type="ARBA" id="ARBA00004123"/>
    </source>
</evidence>
<dbReference type="GO" id="GO:0046872">
    <property type="term" value="F:metal ion binding"/>
    <property type="evidence" value="ECO:0007669"/>
    <property type="project" value="UniProtKB-KW"/>
</dbReference>